<sequence length="108" mass="11521">MTPSSGARWSRPAPALVLALALALAAQHCSTVRAAPAWIPDMTMKFEYQLSKVFDVAKDFDPNVQVYLLDCSDTPADAVAAIRAQGAHPIGYFRQAAARARAGPCFSA</sequence>
<dbReference type="OrthoDB" id="2108802at2759"/>
<keyword evidence="3" id="KW-1185">Reference proteome</keyword>
<dbReference type="KEGG" id="mng:MNEG_5402"/>
<feature type="chain" id="PRO_5002247597" evidence="1">
    <location>
        <begin position="35"/>
        <end position="108"/>
    </location>
</feature>
<dbReference type="GeneID" id="25738279"/>
<keyword evidence="1" id="KW-0732">Signal</keyword>
<dbReference type="Proteomes" id="UP000054498">
    <property type="component" value="Unassembled WGS sequence"/>
</dbReference>
<name>A0A0D2NAH1_9CHLO</name>
<protein>
    <submittedName>
        <fullName evidence="2">Uncharacterized protein</fullName>
    </submittedName>
</protein>
<accession>A0A0D2NAH1</accession>
<evidence type="ECO:0000313" key="2">
    <source>
        <dbReference type="EMBL" id="KIZ02561.1"/>
    </source>
</evidence>
<proteinExistence type="predicted"/>
<reference evidence="2 3" key="1">
    <citation type="journal article" date="2013" name="BMC Genomics">
        <title>Reconstruction of the lipid metabolism for the microalga Monoraphidium neglectum from its genome sequence reveals characteristics suitable for biofuel production.</title>
        <authorList>
            <person name="Bogen C."/>
            <person name="Al-Dilaimi A."/>
            <person name="Albersmeier A."/>
            <person name="Wichmann J."/>
            <person name="Grundmann M."/>
            <person name="Rupp O."/>
            <person name="Lauersen K.J."/>
            <person name="Blifernez-Klassen O."/>
            <person name="Kalinowski J."/>
            <person name="Goesmann A."/>
            <person name="Mussgnug J.H."/>
            <person name="Kruse O."/>
        </authorList>
    </citation>
    <scope>NUCLEOTIDE SEQUENCE [LARGE SCALE GENOMIC DNA]</scope>
    <source>
        <strain evidence="2 3">SAG 48.87</strain>
    </source>
</reference>
<feature type="signal peptide" evidence="1">
    <location>
        <begin position="1"/>
        <end position="34"/>
    </location>
</feature>
<dbReference type="RefSeq" id="XP_013901580.1">
    <property type="nucleotide sequence ID" value="XM_014046126.1"/>
</dbReference>
<organism evidence="2 3">
    <name type="scientific">Monoraphidium neglectum</name>
    <dbReference type="NCBI Taxonomy" id="145388"/>
    <lineage>
        <taxon>Eukaryota</taxon>
        <taxon>Viridiplantae</taxon>
        <taxon>Chlorophyta</taxon>
        <taxon>core chlorophytes</taxon>
        <taxon>Chlorophyceae</taxon>
        <taxon>CS clade</taxon>
        <taxon>Sphaeropleales</taxon>
        <taxon>Selenastraceae</taxon>
        <taxon>Monoraphidium</taxon>
    </lineage>
</organism>
<evidence type="ECO:0000313" key="3">
    <source>
        <dbReference type="Proteomes" id="UP000054498"/>
    </source>
</evidence>
<evidence type="ECO:0000256" key="1">
    <source>
        <dbReference type="SAM" id="SignalP"/>
    </source>
</evidence>
<dbReference type="AlphaFoldDB" id="A0A0D2NAH1"/>
<gene>
    <name evidence="2" type="ORF">MNEG_5402</name>
</gene>
<dbReference type="EMBL" id="KK101020">
    <property type="protein sequence ID" value="KIZ02561.1"/>
    <property type="molecule type" value="Genomic_DNA"/>
</dbReference>